<sequence length="218" mass="24176">MKEEYSLEKKKKLSLKKIIVFAVALIVIVVLTLTLVVPNLSKEEETQPVILTTSTLQKIINVSELSTCSAVYNGIAQVNNPDKPAEVNYYVAYEAKIKAGFDLDKVTTDIKDVDGSDGKSKLVIINIPKIKINETEVDIASLDFMFLNNSANTSTVTEEAYKACKLDVESEAADQQAIYDLAKQNAESVIKALVQPILEQVNEEHPNIHYDLKVNTEE</sequence>
<comment type="caution">
    <text evidence="2">The sequence shown here is derived from an EMBL/GenBank/DDBJ whole genome shotgun (WGS) entry which is preliminary data.</text>
</comment>
<keyword evidence="3" id="KW-1185">Reference proteome</keyword>
<name>A0ABR7HLY3_9FIRM</name>
<dbReference type="Proteomes" id="UP000636755">
    <property type="component" value="Unassembled WGS sequence"/>
</dbReference>
<accession>A0ABR7HLY3</accession>
<keyword evidence="1" id="KW-0812">Transmembrane</keyword>
<evidence type="ECO:0000313" key="3">
    <source>
        <dbReference type="Proteomes" id="UP000636755"/>
    </source>
</evidence>
<dbReference type="EMBL" id="JACOPS010000003">
    <property type="protein sequence ID" value="MBC5728495.1"/>
    <property type="molecule type" value="Genomic_DNA"/>
</dbReference>
<dbReference type="RefSeq" id="WP_186935604.1">
    <property type="nucleotide sequence ID" value="NZ_JACOPS010000003.1"/>
</dbReference>
<protein>
    <submittedName>
        <fullName evidence="2">DUF4230 domain-containing protein</fullName>
    </submittedName>
</protein>
<proteinExistence type="predicted"/>
<organism evidence="2 3">
    <name type="scientific">Ruminococcus intestinalis</name>
    <dbReference type="NCBI Taxonomy" id="2763066"/>
    <lineage>
        <taxon>Bacteria</taxon>
        <taxon>Bacillati</taxon>
        <taxon>Bacillota</taxon>
        <taxon>Clostridia</taxon>
        <taxon>Eubacteriales</taxon>
        <taxon>Oscillospiraceae</taxon>
        <taxon>Ruminococcus</taxon>
    </lineage>
</organism>
<dbReference type="Pfam" id="PF14014">
    <property type="entry name" value="DUF4230"/>
    <property type="match status" value="1"/>
</dbReference>
<reference evidence="2 3" key="1">
    <citation type="submission" date="2020-08" db="EMBL/GenBank/DDBJ databases">
        <title>Genome public.</title>
        <authorList>
            <person name="Liu C."/>
            <person name="Sun Q."/>
        </authorList>
    </citation>
    <scope>NUCLEOTIDE SEQUENCE [LARGE SCALE GENOMIC DNA]</scope>
    <source>
        <strain evidence="2 3">NSJ-71</strain>
    </source>
</reference>
<feature type="transmembrane region" description="Helical" evidence="1">
    <location>
        <begin position="18"/>
        <end position="37"/>
    </location>
</feature>
<gene>
    <name evidence="2" type="ORF">H8R91_08185</name>
</gene>
<evidence type="ECO:0000256" key="1">
    <source>
        <dbReference type="SAM" id="Phobius"/>
    </source>
</evidence>
<evidence type="ECO:0000313" key="2">
    <source>
        <dbReference type="EMBL" id="MBC5728495.1"/>
    </source>
</evidence>
<keyword evidence="1" id="KW-1133">Transmembrane helix</keyword>
<dbReference type="InterPro" id="IPR025324">
    <property type="entry name" value="DUF4230"/>
</dbReference>
<keyword evidence="1" id="KW-0472">Membrane</keyword>